<dbReference type="InterPro" id="IPR029063">
    <property type="entry name" value="SAM-dependent_MTases_sf"/>
</dbReference>
<evidence type="ECO:0000256" key="2">
    <source>
        <dbReference type="ARBA" id="ARBA00022679"/>
    </source>
</evidence>
<dbReference type="GO" id="GO:0032259">
    <property type="term" value="P:methylation"/>
    <property type="evidence" value="ECO:0007669"/>
    <property type="project" value="UniProtKB-KW"/>
</dbReference>
<keyword evidence="7" id="KW-1185">Reference proteome</keyword>
<sequence length="212" mass="23886">MIVVSFYKNFATNLVTYMAFYHSHSAIRRLLLLSLSIFGCIFIQLGFPAVSFGQEQQTEKKLDVPYVASKPEVVQAMLNIAHVNKNDLIYDLGCGDGRIVITAAKEYGATGVGVDIDPKRIEEANENAVKEGVTDKVKFLEQDLFDVDFSNASVVTLYLLPYINLKLRPKLLKLLKPGTRIVSNEFDMGDWKPEKQLKVGESTIYFWTVPKK</sequence>
<dbReference type="Proteomes" id="UP001501411">
    <property type="component" value="Unassembled WGS sequence"/>
</dbReference>
<dbReference type="SUPFAM" id="SSF53335">
    <property type="entry name" value="S-adenosyl-L-methionine-dependent methyltransferases"/>
    <property type="match status" value="1"/>
</dbReference>
<keyword evidence="4" id="KW-0812">Transmembrane</keyword>
<evidence type="ECO:0000259" key="5">
    <source>
        <dbReference type="Pfam" id="PF13847"/>
    </source>
</evidence>
<gene>
    <name evidence="6" type="ORF">GCM10023231_36800</name>
</gene>
<dbReference type="InterPro" id="IPR026170">
    <property type="entry name" value="FAM173A/B"/>
</dbReference>
<dbReference type="Gene3D" id="3.40.50.150">
    <property type="entry name" value="Vaccinia Virus protein VP39"/>
    <property type="match status" value="1"/>
</dbReference>
<protein>
    <submittedName>
        <fullName evidence="6">Methyltransferase domain-containing protein</fullName>
    </submittedName>
</protein>
<organism evidence="6 7">
    <name type="scientific">Olivibacter ginsenosidimutans</name>
    <dbReference type="NCBI Taxonomy" id="1176537"/>
    <lineage>
        <taxon>Bacteria</taxon>
        <taxon>Pseudomonadati</taxon>
        <taxon>Bacteroidota</taxon>
        <taxon>Sphingobacteriia</taxon>
        <taxon>Sphingobacteriales</taxon>
        <taxon>Sphingobacteriaceae</taxon>
        <taxon>Olivibacter</taxon>
    </lineage>
</organism>
<dbReference type="Pfam" id="PF13847">
    <property type="entry name" value="Methyltransf_31"/>
    <property type="match status" value="1"/>
</dbReference>
<reference evidence="7" key="1">
    <citation type="journal article" date="2019" name="Int. J. Syst. Evol. Microbiol.">
        <title>The Global Catalogue of Microorganisms (GCM) 10K type strain sequencing project: providing services to taxonomists for standard genome sequencing and annotation.</title>
        <authorList>
            <consortium name="The Broad Institute Genomics Platform"/>
            <consortium name="The Broad Institute Genome Sequencing Center for Infectious Disease"/>
            <person name="Wu L."/>
            <person name="Ma J."/>
        </authorList>
    </citation>
    <scope>NUCLEOTIDE SEQUENCE [LARGE SCALE GENOMIC DNA]</scope>
    <source>
        <strain evidence="7">JCM 18200</strain>
    </source>
</reference>
<feature type="transmembrane region" description="Helical" evidence="4">
    <location>
        <begin position="30"/>
        <end position="50"/>
    </location>
</feature>
<keyword evidence="1 6" id="KW-0489">Methyltransferase</keyword>
<proteinExistence type="predicted"/>
<accession>A0ABP9C4E9</accession>
<dbReference type="GO" id="GO:0008168">
    <property type="term" value="F:methyltransferase activity"/>
    <property type="evidence" value="ECO:0007669"/>
    <property type="project" value="UniProtKB-KW"/>
</dbReference>
<evidence type="ECO:0000256" key="1">
    <source>
        <dbReference type="ARBA" id="ARBA00022603"/>
    </source>
</evidence>
<keyword evidence="3" id="KW-0949">S-adenosyl-L-methionine</keyword>
<dbReference type="EMBL" id="BAABIQ010000043">
    <property type="protein sequence ID" value="GAA4804378.1"/>
    <property type="molecule type" value="Genomic_DNA"/>
</dbReference>
<dbReference type="CDD" id="cd02440">
    <property type="entry name" value="AdoMet_MTases"/>
    <property type="match status" value="1"/>
</dbReference>
<evidence type="ECO:0000313" key="6">
    <source>
        <dbReference type="EMBL" id="GAA4804378.1"/>
    </source>
</evidence>
<evidence type="ECO:0000256" key="4">
    <source>
        <dbReference type="SAM" id="Phobius"/>
    </source>
</evidence>
<dbReference type="PANTHER" id="PTHR13610:SF11">
    <property type="entry name" value="METHYLTRANSFERASE DOMAIN-CONTAINING PROTEIN"/>
    <property type="match status" value="1"/>
</dbReference>
<comment type="caution">
    <text evidence="6">The sequence shown here is derived from an EMBL/GenBank/DDBJ whole genome shotgun (WGS) entry which is preliminary data.</text>
</comment>
<dbReference type="PANTHER" id="PTHR13610">
    <property type="entry name" value="METHYLTRANSFERASE DOMAIN-CONTAINING PROTEIN"/>
    <property type="match status" value="1"/>
</dbReference>
<keyword evidence="2" id="KW-0808">Transferase</keyword>
<dbReference type="InterPro" id="IPR025714">
    <property type="entry name" value="Methyltranfer_dom"/>
</dbReference>
<name>A0ABP9C4E9_9SPHI</name>
<evidence type="ECO:0000313" key="7">
    <source>
        <dbReference type="Proteomes" id="UP001501411"/>
    </source>
</evidence>
<feature type="domain" description="Methyltransferase" evidence="5">
    <location>
        <begin position="85"/>
        <end position="193"/>
    </location>
</feature>
<keyword evidence="4" id="KW-0472">Membrane</keyword>
<evidence type="ECO:0000256" key="3">
    <source>
        <dbReference type="ARBA" id="ARBA00022691"/>
    </source>
</evidence>
<keyword evidence="4" id="KW-1133">Transmembrane helix</keyword>